<protein>
    <submittedName>
        <fullName evidence="2">(apollo) hypothetical protein</fullName>
    </submittedName>
</protein>
<keyword evidence="3" id="KW-1185">Reference proteome</keyword>
<accession>A0A8S3XUX1</accession>
<reference evidence="2" key="1">
    <citation type="submission" date="2021-04" db="EMBL/GenBank/DDBJ databases">
        <authorList>
            <person name="Tunstrom K."/>
        </authorList>
    </citation>
    <scope>NUCLEOTIDE SEQUENCE</scope>
</reference>
<comment type="caution">
    <text evidence="2">The sequence shown here is derived from an EMBL/GenBank/DDBJ whole genome shotgun (WGS) entry which is preliminary data.</text>
</comment>
<evidence type="ECO:0000259" key="1">
    <source>
        <dbReference type="Pfam" id="PF10419"/>
    </source>
</evidence>
<gene>
    <name evidence="2" type="ORF">PAPOLLO_LOCUS22333</name>
</gene>
<organism evidence="2 3">
    <name type="scientific">Parnassius apollo</name>
    <name type="common">Apollo butterfly</name>
    <name type="synonym">Papilio apollo</name>
    <dbReference type="NCBI Taxonomy" id="110799"/>
    <lineage>
        <taxon>Eukaryota</taxon>
        <taxon>Metazoa</taxon>
        <taxon>Ecdysozoa</taxon>
        <taxon>Arthropoda</taxon>
        <taxon>Hexapoda</taxon>
        <taxon>Insecta</taxon>
        <taxon>Pterygota</taxon>
        <taxon>Neoptera</taxon>
        <taxon>Endopterygota</taxon>
        <taxon>Lepidoptera</taxon>
        <taxon>Glossata</taxon>
        <taxon>Ditrysia</taxon>
        <taxon>Papilionoidea</taxon>
        <taxon>Papilionidae</taxon>
        <taxon>Parnassiinae</taxon>
        <taxon>Parnassini</taxon>
        <taxon>Parnassius</taxon>
        <taxon>Parnassius</taxon>
    </lineage>
</organism>
<dbReference type="Pfam" id="PF10419">
    <property type="entry name" value="TFIIIC_sub6"/>
    <property type="match status" value="1"/>
</dbReference>
<dbReference type="GO" id="GO:0006383">
    <property type="term" value="P:transcription by RNA polymerase III"/>
    <property type="evidence" value="ECO:0007669"/>
    <property type="project" value="InterPro"/>
</dbReference>
<dbReference type="GO" id="GO:0000127">
    <property type="term" value="C:transcription factor TFIIIC complex"/>
    <property type="evidence" value="ECO:0007669"/>
    <property type="project" value="TreeGrafter"/>
</dbReference>
<dbReference type="Proteomes" id="UP000691718">
    <property type="component" value="Unassembled WGS sequence"/>
</dbReference>
<evidence type="ECO:0000313" key="2">
    <source>
        <dbReference type="EMBL" id="CAG5042037.1"/>
    </source>
</evidence>
<proteinExistence type="predicted"/>
<dbReference type="InterPro" id="IPR042771">
    <property type="entry name" value="GTF3C6-like"/>
</dbReference>
<dbReference type="OrthoDB" id="1877767at2759"/>
<feature type="domain" description="Transcription factor TFIIIC triple barrel" evidence="1">
    <location>
        <begin position="9"/>
        <end position="101"/>
    </location>
</feature>
<evidence type="ECO:0000313" key="3">
    <source>
        <dbReference type="Proteomes" id="UP000691718"/>
    </source>
</evidence>
<dbReference type="PANTHER" id="PTHR21860">
    <property type="entry name" value="TRANSCRIPTION INITIATION FACTOR IIIC TFIIIC , POLYPEPTIDE 6-RELATED"/>
    <property type="match status" value="1"/>
</dbReference>
<dbReference type="AlphaFoldDB" id="A0A8S3XUX1"/>
<sequence length="161" mass="18958">MKDPTSDSEEEILVYAEFKDSVNIEKYKSIHILGIDGKTPIIQLDDTFFTGKYENPLGTYLFFEEDTSPYCADHLFDKLPEKNLKYLHKTTKLLCMEHAYVTPKEGTEESVQSQLQLPHQDDDIQPQFLRNMYLRWILDESIDRIKYGTAFMLFFKNLRLS</sequence>
<name>A0A8S3XUX1_PARAO</name>
<dbReference type="EMBL" id="CAJQZP010001367">
    <property type="protein sequence ID" value="CAG5042037.1"/>
    <property type="molecule type" value="Genomic_DNA"/>
</dbReference>
<dbReference type="PANTHER" id="PTHR21860:SF2">
    <property type="entry name" value="GENERAL TRANSCRIPTION FACTOR 3C POLYPEPTIDE 6"/>
    <property type="match status" value="1"/>
</dbReference>
<dbReference type="InterPro" id="IPR019481">
    <property type="entry name" value="TFIIIC_triple_barrel"/>
</dbReference>